<reference evidence="2" key="1">
    <citation type="submission" date="2024-02" db="EMBL/GenBank/DDBJ databases">
        <authorList>
            <consortium name="ELIXIR-Norway"/>
            <consortium name="Elixir Norway"/>
        </authorList>
    </citation>
    <scope>NUCLEOTIDE SEQUENCE</scope>
</reference>
<keyword evidence="3" id="KW-1185">Reference proteome</keyword>
<dbReference type="EMBL" id="OZ019906">
    <property type="protein sequence ID" value="CAK9204698.1"/>
    <property type="molecule type" value="Genomic_DNA"/>
</dbReference>
<feature type="region of interest" description="Disordered" evidence="1">
    <location>
        <begin position="71"/>
        <end position="92"/>
    </location>
</feature>
<proteinExistence type="predicted"/>
<evidence type="ECO:0000313" key="3">
    <source>
        <dbReference type="Proteomes" id="UP001497512"/>
    </source>
</evidence>
<organism evidence="2 3">
    <name type="scientific">Sphagnum troendelagicum</name>
    <dbReference type="NCBI Taxonomy" id="128251"/>
    <lineage>
        <taxon>Eukaryota</taxon>
        <taxon>Viridiplantae</taxon>
        <taxon>Streptophyta</taxon>
        <taxon>Embryophyta</taxon>
        <taxon>Bryophyta</taxon>
        <taxon>Sphagnophytina</taxon>
        <taxon>Sphagnopsida</taxon>
        <taxon>Sphagnales</taxon>
        <taxon>Sphagnaceae</taxon>
        <taxon>Sphagnum</taxon>
    </lineage>
</organism>
<evidence type="ECO:0000313" key="2">
    <source>
        <dbReference type="EMBL" id="CAK9204698.1"/>
    </source>
</evidence>
<accession>A0ABP0TTL6</accession>
<name>A0ABP0TTL6_9BRYO</name>
<sequence length="120" mass="13362">MSMTENSGSTHAFLYLFNHMKEWLMSSCGRCIKESYNLAEVAQQSSECEQELFLTGSNSYHVLGERDSFIERRSPSPSQYQSPSPSPSLGKGLILADLPMSNLKHICVIEKESCPSLQPA</sequence>
<gene>
    <name evidence="2" type="ORF">CSSPTR1EN2_LOCUS7516</name>
</gene>
<protein>
    <submittedName>
        <fullName evidence="2">Uncharacterized protein</fullName>
    </submittedName>
</protein>
<evidence type="ECO:0000256" key="1">
    <source>
        <dbReference type="SAM" id="MobiDB-lite"/>
    </source>
</evidence>
<dbReference type="Proteomes" id="UP001497512">
    <property type="component" value="Chromosome 14"/>
</dbReference>